<protein>
    <submittedName>
        <fullName evidence="2">DUF1576 domain-containing protein</fullName>
    </submittedName>
</protein>
<dbReference type="EMBL" id="CP121689">
    <property type="protein sequence ID" value="WZL76063.1"/>
    <property type="molecule type" value="Genomic_DNA"/>
</dbReference>
<feature type="transmembrane region" description="Helical" evidence="1">
    <location>
        <begin position="181"/>
        <end position="202"/>
    </location>
</feature>
<feature type="transmembrane region" description="Helical" evidence="1">
    <location>
        <begin position="290"/>
        <end position="307"/>
    </location>
</feature>
<feature type="transmembrane region" description="Helical" evidence="1">
    <location>
        <begin position="338"/>
        <end position="370"/>
    </location>
</feature>
<keyword evidence="3" id="KW-1185">Reference proteome</keyword>
<proteinExistence type="predicted"/>
<feature type="transmembrane region" description="Helical" evidence="1">
    <location>
        <begin position="9"/>
        <end position="25"/>
    </location>
</feature>
<evidence type="ECO:0000313" key="2">
    <source>
        <dbReference type="EMBL" id="WZL76063.1"/>
    </source>
</evidence>
<feature type="transmembrane region" description="Helical" evidence="1">
    <location>
        <begin position="50"/>
        <end position="74"/>
    </location>
</feature>
<feature type="transmembrane region" description="Helical" evidence="1">
    <location>
        <begin position="222"/>
        <end position="239"/>
    </location>
</feature>
<keyword evidence="1" id="KW-1133">Transmembrane helix</keyword>
<keyword evidence="1" id="KW-0472">Membrane</keyword>
<dbReference type="Proteomes" id="UP001461341">
    <property type="component" value="Chromosome"/>
</dbReference>
<dbReference type="RefSeq" id="WP_369018218.1">
    <property type="nucleotide sequence ID" value="NZ_CP121689.1"/>
</dbReference>
<feature type="transmembrane region" description="Helical" evidence="1">
    <location>
        <begin position="382"/>
        <end position="400"/>
    </location>
</feature>
<sequence>MLNRKNREIWILFLYLNVLPFLALHEESPPKLLVGLLRILAHPGILVSDYFGIGGIGATLLNAYFVGAIGWALLWKFVPRLRGEHIAAWCTMIGFAFFGKNPLNTLPILLGCYLFSLLSKRHFSELVAVSMFTTALSPVVSLLIFDWHIRFEVAILVGVMVGLVVPALARHLHFLHLGYNLYGTGFAAGIIGAVVASVIQGMGRPIDLLTVWTENRSANPSIILLLFLVSLILIGTLSERKAWRRWKEILLSTGKAPSDYFSFSRGGTLINMGWSGLMALAYLALLKAPINGPTLGGILTIVGFAAYGKHPRNALPIILGVFLGTLITHWQADQPGPLLAALFGSALAPIAGEFGMLVGMVCGFLHLCVVMNIGWLHGGINLYNNGFAAGFVAIIIAGIAQEVKRIKKVSFSVPFSDDHVL</sequence>
<keyword evidence="1" id="KW-0812">Transmembrane</keyword>
<feature type="transmembrane region" description="Helical" evidence="1">
    <location>
        <begin position="126"/>
        <end position="145"/>
    </location>
</feature>
<dbReference type="Pfam" id="PF07613">
    <property type="entry name" value="DUF1576"/>
    <property type="match status" value="2"/>
</dbReference>
<feature type="transmembrane region" description="Helical" evidence="1">
    <location>
        <begin position="260"/>
        <end position="284"/>
    </location>
</feature>
<feature type="transmembrane region" description="Helical" evidence="1">
    <location>
        <begin position="151"/>
        <end position="169"/>
    </location>
</feature>
<dbReference type="InterPro" id="IPR011470">
    <property type="entry name" value="DUF1576"/>
</dbReference>
<accession>A0ABZ2YCM9</accession>
<gene>
    <name evidence="2" type="ORF">QBE54_10885</name>
</gene>
<organism evidence="2 3">
    <name type="scientific">Thermatribacter velox</name>
    <dbReference type="NCBI Taxonomy" id="3039681"/>
    <lineage>
        <taxon>Bacteria</taxon>
        <taxon>Pseudomonadati</taxon>
        <taxon>Atribacterota</taxon>
        <taxon>Atribacteria</taxon>
        <taxon>Atribacterales</taxon>
        <taxon>Thermatribacteraceae</taxon>
        <taxon>Thermatribacter</taxon>
    </lineage>
</organism>
<evidence type="ECO:0000256" key="1">
    <source>
        <dbReference type="SAM" id="Phobius"/>
    </source>
</evidence>
<feature type="transmembrane region" description="Helical" evidence="1">
    <location>
        <begin position="314"/>
        <end position="332"/>
    </location>
</feature>
<name>A0ABZ2YCM9_9BACT</name>
<evidence type="ECO:0000313" key="3">
    <source>
        <dbReference type="Proteomes" id="UP001461341"/>
    </source>
</evidence>
<reference evidence="2 3" key="1">
    <citation type="submission" date="2023-03" db="EMBL/GenBank/DDBJ databases">
        <title>Novel Species.</title>
        <authorList>
            <person name="Ma S."/>
        </authorList>
    </citation>
    <scope>NUCLEOTIDE SEQUENCE [LARGE SCALE GENOMIC DNA]</scope>
    <source>
        <strain evidence="2 3">B11</strain>
    </source>
</reference>